<keyword evidence="1" id="KW-1133">Transmembrane helix</keyword>
<organism evidence="2 3">
    <name type="scientific">Zingiber officinale</name>
    <name type="common">Ginger</name>
    <name type="synonym">Amomum zingiber</name>
    <dbReference type="NCBI Taxonomy" id="94328"/>
    <lineage>
        <taxon>Eukaryota</taxon>
        <taxon>Viridiplantae</taxon>
        <taxon>Streptophyta</taxon>
        <taxon>Embryophyta</taxon>
        <taxon>Tracheophyta</taxon>
        <taxon>Spermatophyta</taxon>
        <taxon>Magnoliopsida</taxon>
        <taxon>Liliopsida</taxon>
        <taxon>Zingiberales</taxon>
        <taxon>Zingiberaceae</taxon>
        <taxon>Zingiber</taxon>
    </lineage>
</organism>
<evidence type="ECO:0000313" key="2">
    <source>
        <dbReference type="EMBL" id="KAG6491951.1"/>
    </source>
</evidence>
<feature type="transmembrane region" description="Helical" evidence="1">
    <location>
        <begin position="107"/>
        <end position="128"/>
    </location>
</feature>
<keyword evidence="1" id="KW-0812">Transmembrane</keyword>
<reference evidence="2 3" key="1">
    <citation type="submission" date="2020-08" db="EMBL/GenBank/DDBJ databases">
        <title>Plant Genome Project.</title>
        <authorList>
            <person name="Zhang R.-G."/>
        </authorList>
    </citation>
    <scope>NUCLEOTIDE SEQUENCE [LARGE SCALE GENOMIC DNA]</scope>
    <source>
        <tissue evidence="2">Rhizome</tissue>
    </source>
</reference>
<gene>
    <name evidence="2" type="ORF">ZIOFF_046892</name>
</gene>
<accession>A0A8J5FNC4</accession>
<name>A0A8J5FNC4_ZINOF</name>
<comment type="caution">
    <text evidence="2">The sequence shown here is derived from an EMBL/GenBank/DDBJ whole genome shotgun (WGS) entry which is preliminary data.</text>
</comment>
<dbReference type="Proteomes" id="UP000734854">
    <property type="component" value="Unassembled WGS sequence"/>
</dbReference>
<keyword evidence="3" id="KW-1185">Reference proteome</keyword>
<evidence type="ECO:0000256" key="1">
    <source>
        <dbReference type="SAM" id="Phobius"/>
    </source>
</evidence>
<protein>
    <submittedName>
        <fullName evidence="2">Uncharacterized protein</fullName>
    </submittedName>
</protein>
<proteinExistence type="predicted"/>
<dbReference type="AlphaFoldDB" id="A0A8J5FNC4"/>
<dbReference type="EMBL" id="JACMSC010000013">
    <property type="protein sequence ID" value="KAG6491951.1"/>
    <property type="molecule type" value="Genomic_DNA"/>
</dbReference>
<sequence>MEEVKQVVWEMREDSVVGMDGFSVAFDVACWEIIKLDVHNMQWDFLFKIMGVFGFSDSVIDIMRRRLFGKAEEILCDVYVLLFGFGKFVECYFVQSGRISGAVVKVMFAVGFLMELLFLLVIFMWFSYGGSFSACDIHECWFVYGSQAWVWVNLFWWFRDAGEEHIWSSAGVILQGIGFSLRENFREYLNGQCSETECKLKHPPHNLLMTALSAASTMGPLSQASMAAAQQLLLLVFLELMLPRCRPNLLALLQEDNPLGFTSSSSESVVLHDCRLPVSDLAILVGYEGLLLRTRRESSLRRLRLRVDVVAFVHNLSDLPVKQSLDEHYLWPKLHDLCPSCHRRLPPSRLCHAVSPNVDALSPTICARPSSDALTSAIAGGDTVSLMMLPISQSLPFIIGDNPFFCFTNHRPFLDLAANRVSASYPTNVAPPVP</sequence>
<evidence type="ECO:0000313" key="3">
    <source>
        <dbReference type="Proteomes" id="UP000734854"/>
    </source>
</evidence>
<keyword evidence="1" id="KW-0472">Membrane</keyword>